<dbReference type="KEGG" id="clt:CM240_0315"/>
<keyword evidence="1" id="KW-0812">Transmembrane</keyword>
<feature type="transmembrane region" description="Helical" evidence="1">
    <location>
        <begin position="360"/>
        <end position="382"/>
    </location>
</feature>
<protein>
    <submittedName>
        <fullName evidence="2">Uncharacterized protein</fullName>
    </submittedName>
</protein>
<accession>W6RZP3</accession>
<feature type="transmembrane region" description="Helical" evidence="1">
    <location>
        <begin position="389"/>
        <end position="410"/>
    </location>
</feature>
<dbReference type="PATRIC" id="fig|1216932.3.peg.294"/>
<dbReference type="InterPro" id="IPR013783">
    <property type="entry name" value="Ig-like_fold"/>
</dbReference>
<dbReference type="SUPFAM" id="SSF52317">
    <property type="entry name" value="Class I glutamine amidotransferase-like"/>
    <property type="match status" value="1"/>
</dbReference>
<name>W6RZP3_9CLOT</name>
<dbReference type="STRING" id="1216932.CM240_0315"/>
<organism evidence="2 3">
    <name type="scientific">Clostridium bornimense</name>
    <dbReference type="NCBI Taxonomy" id="1216932"/>
    <lineage>
        <taxon>Bacteria</taxon>
        <taxon>Bacillati</taxon>
        <taxon>Bacillota</taxon>
        <taxon>Clostridia</taxon>
        <taxon>Eubacteriales</taxon>
        <taxon>Clostridiaceae</taxon>
        <taxon>Clostridium</taxon>
    </lineage>
</organism>
<evidence type="ECO:0000313" key="3">
    <source>
        <dbReference type="Proteomes" id="UP000019426"/>
    </source>
</evidence>
<dbReference type="eggNOG" id="COG0318">
    <property type="taxonomic scope" value="Bacteria"/>
</dbReference>
<keyword evidence="1" id="KW-1133">Transmembrane helix</keyword>
<gene>
    <name evidence="2" type="ORF">CM240_0315</name>
</gene>
<dbReference type="Gene3D" id="2.60.40.10">
    <property type="entry name" value="Immunoglobulins"/>
    <property type="match status" value="1"/>
</dbReference>
<sequence length="787" mass="88256">MGKWFKKLSLLTMTIIILCTIFRPYDAKASKSSKVEINATYGIEGKYKGSSSIPINVEVSNTTEKDIKGTVEIRVNSDYGDTYDAYAKEVVLGNGKTEHITIPINLGEENKKATVVFLEKDKEVAKKKILIDSGRVLDYDLFMGTLTDDFNGISYLSDMNFEYDNNKFGDVGTGKVTNVPLSLDQLGGNIGNFEALDVIVINNFSISKLQEIHYKNLENWVKNGGTLIIGTGVNASKTVNGISNRLLDLTVGGKEDKSINILGNNLVTTVANLNINNSNKELESDSDTLIYSVKKEKGRIYVATFDLGTEPITSFHGNKEIWQKILIEDLSKELENYQMYGGYYYNSSSNNIPMNKEINFTLIVVVFFIYVLVIGLGAYLILKKIKKNEYLWIAIPVLSIVFTVAIYGLGSSTRFKDIILNQVNIINVDEDGIGTVKGNIGIANKSKDDLLVEEVEGTSLDYVTNNYGYYGDTSSEPTKLGVKTIYKNEKAFYEFKDNGALNLRNFSIIGREESVGKLETKLNYVNDGISGTIKNNLGCNIEKLFVISGSSIWDLGEMDEGKEIEINKMKSSYNGGLEQYSYDMTNDYYMGNRNDNKYKNLFINSQILTSLSQELDNSGVYYIAITDKEIDYGFNFDKKKLSKYDITTMIGQVDIEFKDENGNLNYPAGYFNMDIVTMSQGISIDRGSVIWGNGTIEMDYNIDNNVNVQNIGFSIPSSNYSYNNNEEIEIYNNNTSKYDKFELKTGKICDISDFKSYLKDNTIRVRIIANQEEGMTIPQISVSGREK</sequence>
<dbReference type="InterPro" id="IPR029062">
    <property type="entry name" value="Class_I_gatase-like"/>
</dbReference>
<keyword evidence="1" id="KW-0472">Membrane</keyword>
<dbReference type="AlphaFoldDB" id="W6RZP3"/>
<dbReference type="HOGENOM" id="CLU_018243_0_0_9"/>
<evidence type="ECO:0000256" key="1">
    <source>
        <dbReference type="SAM" id="Phobius"/>
    </source>
</evidence>
<evidence type="ECO:0000313" key="2">
    <source>
        <dbReference type="EMBL" id="CDM67482.1"/>
    </source>
</evidence>
<dbReference type="OrthoDB" id="137965at2"/>
<reference evidence="2 3" key="1">
    <citation type="submission" date="2013-11" db="EMBL/GenBank/DDBJ databases">
        <title>Complete genome sequence of Clostridum sp. M2/40.</title>
        <authorList>
            <person name="Wibberg D."/>
            <person name="Puehler A."/>
            <person name="Schlueter A."/>
        </authorList>
    </citation>
    <scope>NUCLEOTIDE SEQUENCE [LARGE SCALE GENOMIC DNA]</scope>
    <source>
        <strain evidence="3">M2/40</strain>
    </source>
</reference>
<dbReference type="RefSeq" id="WP_044035928.1">
    <property type="nucleotide sequence ID" value="NZ_HG917868.1"/>
</dbReference>
<dbReference type="EMBL" id="HG917868">
    <property type="protein sequence ID" value="CDM67482.1"/>
    <property type="molecule type" value="Genomic_DNA"/>
</dbReference>
<proteinExistence type="predicted"/>
<dbReference type="Proteomes" id="UP000019426">
    <property type="component" value="Chromosome M2/40_rep1"/>
</dbReference>
<keyword evidence="3" id="KW-1185">Reference proteome</keyword>